<feature type="non-terminal residue" evidence="1">
    <location>
        <position position="62"/>
    </location>
</feature>
<dbReference type="Proteomes" id="UP001044222">
    <property type="component" value="Unassembled WGS sequence"/>
</dbReference>
<accession>A0A9D3S5A0</accession>
<protein>
    <submittedName>
        <fullName evidence="1">Uncharacterized protein</fullName>
    </submittedName>
</protein>
<reference evidence="1" key="1">
    <citation type="submission" date="2021-01" db="EMBL/GenBank/DDBJ databases">
        <title>A chromosome-scale assembly of European eel, Anguilla anguilla.</title>
        <authorList>
            <person name="Henkel C."/>
            <person name="Jong-Raadsen S.A."/>
            <person name="Dufour S."/>
            <person name="Weltzien F.-A."/>
            <person name="Palstra A.P."/>
            <person name="Pelster B."/>
            <person name="Spaink H.P."/>
            <person name="Van Den Thillart G.E."/>
            <person name="Jansen H."/>
            <person name="Zahm M."/>
            <person name="Klopp C."/>
            <person name="Cedric C."/>
            <person name="Louis A."/>
            <person name="Berthelot C."/>
            <person name="Parey E."/>
            <person name="Roest Crollius H."/>
            <person name="Montfort J."/>
            <person name="Robinson-Rechavi M."/>
            <person name="Bucao C."/>
            <person name="Bouchez O."/>
            <person name="Gislard M."/>
            <person name="Lluch J."/>
            <person name="Milhes M."/>
            <person name="Lampietro C."/>
            <person name="Lopez Roques C."/>
            <person name="Donnadieu C."/>
            <person name="Braasch I."/>
            <person name="Desvignes T."/>
            <person name="Postlethwait J."/>
            <person name="Bobe J."/>
            <person name="Guiguen Y."/>
            <person name="Dirks R."/>
        </authorList>
    </citation>
    <scope>NUCLEOTIDE SEQUENCE</scope>
    <source>
        <strain evidence="1">Tag_6206</strain>
        <tissue evidence="1">Liver</tissue>
    </source>
</reference>
<evidence type="ECO:0000313" key="2">
    <source>
        <dbReference type="Proteomes" id="UP001044222"/>
    </source>
</evidence>
<sequence length="62" mass="6555">MAQAGPSSGTAGTRTGVDTCKSQGCICCEHIRKGADKFQSTATGKQYDITQYLTCKTSSVIY</sequence>
<gene>
    <name evidence="1" type="ORF">ANANG_G00004150</name>
</gene>
<dbReference type="AlphaFoldDB" id="A0A9D3S5A0"/>
<evidence type="ECO:0000313" key="1">
    <source>
        <dbReference type="EMBL" id="KAG5856079.1"/>
    </source>
</evidence>
<dbReference type="EMBL" id="JAFIRN010000001">
    <property type="protein sequence ID" value="KAG5856079.1"/>
    <property type="molecule type" value="Genomic_DNA"/>
</dbReference>
<name>A0A9D3S5A0_ANGAN</name>
<comment type="caution">
    <text evidence="1">The sequence shown here is derived from an EMBL/GenBank/DDBJ whole genome shotgun (WGS) entry which is preliminary data.</text>
</comment>
<keyword evidence="2" id="KW-1185">Reference proteome</keyword>
<proteinExistence type="predicted"/>
<organism evidence="1 2">
    <name type="scientific">Anguilla anguilla</name>
    <name type="common">European freshwater eel</name>
    <name type="synonym">Muraena anguilla</name>
    <dbReference type="NCBI Taxonomy" id="7936"/>
    <lineage>
        <taxon>Eukaryota</taxon>
        <taxon>Metazoa</taxon>
        <taxon>Chordata</taxon>
        <taxon>Craniata</taxon>
        <taxon>Vertebrata</taxon>
        <taxon>Euteleostomi</taxon>
        <taxon>Actinopterygii</taxon>
        <taxon>Neopterygii</taxon>
        <taxon>Teleostei</taxon>
        <taxon>Anguilliformes</taxon>
        <taxon>Anguillidae</taxon>
        <taxon>Anguilla</taxon>
    </lineage>
</organism>